<name>A0A7J7LVX7_9MAGN</name>
<evidence type="ECO:0000313" key="7">
    <source>
        <dbReference type="Proteomes" id="UP000541444"/>
    </source>
</evidence>
<feature type="compositionally biased region" description="Low complexity" evidence="5">
    <location>
        <begin position="675"/>
        <end position="688"/>
    </location>
</feature>
<evidence type="ECO:0000256" key="1">
    <source>
        <dbReference type="ARBA" id="ARBA00004555"/>
    </source>
</evidence>
<feature type="compositionally biased region" description="Low complexity" evidence="5">
    <location>
        <begin position="722"/>
        <end position="738"/>
    </location>
</feature>
<evidence type="ECO:0000256" key="4">
    <source>
        <dbReference type="SAM" id="Coils"/>
    </source>
</evidence>
<sequence length="747" mass="84519">MMWNTIANFKENLNQIALEVQDANDELEIYRSSSTGGGDDASSLLDRRVSHRFAQSKSPLRSVNENGVDSGLKSEVEQYKTEIQRLHTSEAEIKALSVNYAALLREKEEQLSKLHAENGSLKRNLDASNAVRYASRNESLKTLTSNSNVVKETSDRSPRKQYRVTNQVNNSTGNHSTRGTVPKQDGLANGGSNGFQTEGVQSDAETKLAGLQEEHNRSLAATRANYESKIKQLRTELDKERNNLSKVQLKLQEESVLNGTFKNELLDLKSFKEKNNTEMKELKNELNEKISEIRRLQLELSRRDSKEVADETVDNLKRVIESLEQENIDLKKAHLPKTFIGKEEMELSMQKLEKDLKEACRERDKTSQQLTRLKQHLLDKELEESDKMDEDSKIIEELRGKCDYQKAQISHLERSLKQAIVSQDEVKKTNNSELLKAKEVITDLKQKLTSSMSTVDAKNAELLNLQTALGQYYAESEAKERLERDFILSREESAKLSNLLKDANQHLEMSKKEKEEILANLSKTDRMLSEGKLRVHKLEEDNMKLRRALEQSMTRLNRMSMDSDYFVDRRIVIKLLVTYFQRNHSKEVLDLMVRMLGFSEEDKQRIGVAQQGSGKGVVRGVFGLPGRLVGGILGGNSSEVSTHAPSDNQSFADMWVDFLLTETQKRESSEVDDTAVPAPEYSAPSASSNFHGVNPSTNQSSTTPVSSRRNPLQRENSDTEFSTVPLTSSVSPPSVNSSRISRLLPRY</sequence>
<dbReference type="GO" id="GO:0007030">
    <property type="term" value="P:Golgi organization"/>
    <property type="evidence" value="ECO:0007669"/>
    <property type="project" value="TreeGrafter"/>
</dbReference>
<reference evidence="6 7" key="1">
    <citation type="journal article" date="2020" name="IScience">
        <title>Genome Sequencing of the Endangered Kingdonia uniflora (Circaeasteraceae, Ranunculales) Reveals Potential Mechanisms of Evolutionary Specialization.</title>
        <authorList>
            <person name="Sun Y."/>
            <person name="Deng T."/>
            <person name="Zhang A."/>
            <person name="Moore M.J."/>
            <person name="Landis J.B."/>
            <person name="Lin N."/>
            <person name="Zhang H."/>
            <person name="Zhang X."/>
            <person name="Huang J."/>
            <person name="Zhang X."/>
            <person name="Sun H."/>
            <person name="Wang H."/>
        </authorList>
    </citation>
    <scope>NUCLEOTIDE SEQUENCE [LARGE SCALE GENOMIC DNA]</scope>
    <source>
        <strain evidence="6">TB1705</strain>
        <tissue evidence="6">Leaf</tissue>
    </source>
</reference>
<feature type="region of interest" description="Disordered" evidence="5">
    <location>
        <begin position="665"/>
        <end position="747"/>
    </location>
</feature>
<feature type="coiled-coil region" evidence="4">
    <location>
        <begin position="86"/>
        <end position="124"/>
    </location>
</feature>
<dbReference type="PANTHER" id="PTHR18921">
    <property type="entry name" value="MYOSIN HEAVY CHAIN - RELATED"/>
    <property type="match status" value="1"/>
</dbReference>
<feature type="compositionally biased region" description="Polar residues" evidence="5">
    <location>
        <begin position="138"/>
        <end position="151"/>
    </location>
</feature>
<dbReference type="PANTHER" id="PTHR18921:SF2">
    <property type="entry name" value="THYROID RECEPTOR-INTERACTING PROTEIN 11"/>
    <property type="match status" value="1"/>
</dbReference>
<proteinExistence type="predicted"/>
<evidence type="ECO:0000313" key="6">
    <source>
        <dbReference type="EMBL" id="KAF6146775.1"/>
    </source>
</evidence>
<dbReference type="Proteomes" id="UP000541444">
    <property type="component" value="Unassembled WGS sequence"/>
</dbReference>
<evidence type="ECO:0000256" key="5">
    <source>
        <dbReference type="SAM" id="MobiDB-lite"/>
    </source>
</evidence>
<dbReference type="OrthoDB" id="71227at2759"/>
<accession>A0A7J7LVX7</accession>
<feature type="coiled-coil region" evidence="4">
    <location>
        <begin position="500"/>
        <end position="555"/>
    </location>
</feature>
<keyword evidence="2" id="KW-0333">Golgi apparatus</keyword>
<keyword evidence="3 4" id="KW-0175">Coiled coil</keyword>
<comment type="subcellular location">
    <subcellularLocation>
        <location evidence="1">Golgi apparatus</location>
    </subcellularLocation>
</comment>
<evidence type="ECO:0008006" key="8">
    <source>
        <dbReference type="Google" id="ProtNLM"/>
    </source>
</evidence>
<protein>
    <recommendedName>
        <fullName evidence="8">Golgin candidate 4</fullName>
    </recommendedName>
</protein>
<evidence type="ECO:0000256" key="3">
    <source>
        <dbReference type="ARBA" id="ARBA00023054"/>
    </source>
</evidence>
<feature type="compositionally biased region" description="Polar residues" evidence="5">
    <location>
        <begin position="689"/>
        <end position="714"/>
    </location>
</feature>
<feature type="compositionally biased region" description="Polar residues" evidence="5">
    <location>
        <begin position="163"/>
        <end position="179"/>
    </location>
</feature>
<organism evidence="6 7">
    <name type="scientific">Kingdonia uniflora</name>
    <dbReference type="NCBI Taxonomy" id="39325"/>
    <lineage>
        <taxon>Eukaryota</taxon>
        <taxon>Viridiplantae</taxon>
        <taxon>Streptophyta</taxon>
        <taxon>Embryophyta</taxon>
        <taxon>Tracheophyta</taxon>
        <taxon>Spermatophyta</taxon>
        <taxon>Magnoliopsida</taxon>
        <taxon>Ranunculales</taxon>
        <taxon>Circaeasteraceae</taxon>
        <taxon>Kingdonia</taxon>
    </lineage>
</organism>
<dbReference type="AlphaFoldDB" id="A0A7J7LVX7"/>
<evidence type="ECO:0000256" key="2">
    <source>
        <dbReference type="ARBA" id="ARBA00023034"/>
    </source>
</evidence>
<gene>
    <name evidence="6" type="ORF">GIB67_007489</name>
</gene>
<comment type="caution">
    <text evidence="6">The sequence shown here is derived from an EMBL/GenBank/DDBJ whole genome shotgun (WGS) entry which is preliminary data.</text>
</comment>
<dbReference type="GO" id="GO:0005794">
    <property type="term" value="C:Golgi apparatus"/>
    <property type="evidence" value="ECO:0007669"/>
    <property type="project" value="UniProtKB-SubCell"/>
</dbReference>
<feature type="region of interest" description="Disordered" evidence="5">
    <location>
        <begin position="138"/>
        <end position="203"/>
    </location>
</feature>
<keyword evidence="7" id="KW-1185">Reference proteome</keyword>
<dbReference type="GO" id="GO:0031267">
    <property type="term" value="F:small GTPase binding"/>
    <property type="evidence" value="ECO:0007669"/>
    <property type="project" value="TreeGrafter"/>
</dbReference>
<feature type="coiled-coil region" evidence="4">
    <location>
        <begin position="216"/>
        <end position="376"/>
    </location>
</feature>
<feature type="coiled-coil region" evidence="4">
    <location>
        <begin position="6"/>
        <end position="33"/>
    </location>
</feature>
<dbReference type="GO" id="GO:0006888">
    <property type="term" value="P:endoplasmic reticulum to Golgi vesicle-mediated transport"/>
    <property type="evidence" value="ECO:0007669"/>
    <property type="project" value="TreeGrafter"/>
</dbReference>
<dbReference type="EMBL" id="JACGCM010001956">
    <property type="protein sequence ID" value="KAF6146775.1"/>
    <property type="molecule type" value="Genomic_DNA"/>
</dbReference>